<dbReference type="AlphaFoldDB" id="A0AAE0UE66"/>
<sequence>MCRSFDRGPFMENASLFDKTSTDQDGRGGRSEALSAEDSLLWNDTLNWQRSGCNMEVWRRGRKAWEDSSRCSGARRVRVRVRFVSCRGVSYRFVLAIELCVGVVVWSLPWIFVVVSCFLFILHTLSTVTLSGDNGMVVTGRVRGHLVTEKPLVTTDNSLRLKGKEE</sequence>
<dbReference type="Proteomes" id="UP001281003">
    <property type="component" value="Unassembled WGS sequence"/>
</dbReference>
<keyword evidence="1" id="KW-1133">Transmembrane helix</keyword>
<protein>
    <recommendedName>
        <fullName evidence="4">Transmembrane protein</fullName>
    </recommendedName>
</protein>
<keyword evidence="3" id="KW-1185">Reference proteome</keyword>
<dbReference type="EMBL" id="JAUTDP010000003">
    <property type="protein sequence ID" value="KAK3400926.1"/>
    <property type="molecule type" value="Genomic_DNA"/>
</dbReference>
<gene>
    <name evidence="2" type="ORF">B0T20DRAFT_155860</name>
</gene>
<reference evidence="2" key="1">
    <citation type="journal article" date="2023" name="Mol. Phylogenet. Evol.">
        <title>Genome-scale phylogeny and comparative genomics of the fungal order Sordariales.</title>
        <authorList>
            <person name="Hensen N."/>
            <person name="Bonometti L."/>
            <person name="Westerberg I."/>
            <person name="Brannstrom I.O."/>
            <person name="Guillou S."/>
            <person name="Cros-Aarteil S."/>
            <person name="Calhoun S."/>
            <person name="Haridas S."/>
            <person name="Kuo A."/>
            <person name="Mondo S."/>
            <person name="Pangilinan J."/>
            <person name="Riley R."/>
            <person name="LaButti K."/>
            <person name="Andreopoulos B."/>
            <person name="Lipzen A."/>
            <person name="Chen C."/>
            <person name="Yan M."/>
            <person name="Daum C."/>
            <person name="Ng V."/>
            <person name="Clum A."/>
            <person name="Steindorff A."/>
            <person name="Ohm R.A."/>
            <person name="Martin F."/>
            <person name="Silar P."/>
            <person name="Natvig D.O."/>
            <person name="Lalanne C."/>
            <person name="Gautier V."/>
            <person name="Ament-Velasquez S.L."/>
            <person name="Kruys A."/>
            <person name="Hutchinson M.I."/>
            <person name="Powell A.J."/>
            <person name="Barry K."/>
            <person name="Miller A.N."/>
            <person name="Grigoriev I.V."/>
            <person name="Debuchy R."/>
            <person name="Gladieux P."/>
            <person name="Hiltunen Thoren M."/>
            <person name="Johannesson H."/>
        </authorList>
    </citation>
    <scope>NUCLEOTIDE SEQUENCE</scope>
    <source>
        <strain evidence="2">FGSC 1904</strain>
    </source>
</reference>
<keyword evidence="1" id="KW-0472">Membrane</keyword>
<comment type="caution">
    <text evidence="2">The sequence shown here is derived from an EMBL/GenBank/DDBJ whole genome shotgun (WGS) entry which is preliminary data.</text>
</comment>
<accession>A0AAE0UE66</accession>
<name>A0AAE0UE66_SORBR</name>
<evidence type="ECO:0000256" key="1">
    <source>
        <dbReference type="SAM" id="Phobius"/>
    </source>
</evidence>
<evidence type="ECO:0008006" key="4">
    <source>
        <dbReference type="Google" id="ProtNLM"/>
    </source>
</evidence>
<keyword evidence="1" id="KW-0812">Transmembrane</keyword>
<evidence type="ECO:0000313" key="3">
    <source>
        <dbReference type="Proteomes" id="UP001281003"/>
    </source>
</evidence>
<evidence type="ECO:0000313" key="2">
    <source>
        <dbReference type="EMBL" id="KAK3400926.1"/>
    </source>
</evidence>
<organism evidence="2 3">
    <name type="scientific">Sordaria brevicollis</name>
    <dbReference type="NCBI Taxonomy" id="83679"/>
    <lineage>
        <taxon>Eukaryota</taxon>
        <taxon>Fungi</taxon>
        <taxon>Dikarya</taxon>
        <taxon>Ascomycota</taxon>
        <taxon>Pezizomycotina</taxon>
        <taxon>Sordariomycetes</taxon>
        <taxon>Sordariomycetidae</taxon>
        <taxon>Sordariales</taxon>
        <taxon>Sordariaceae</taxon>
        <taxon>Sordaria</taxon>
    </lineage>
</organism>
<reference evidence="2" key="2">
    <citation type="submission" date="2023-07" db="EMBL/GenBank/DDBJ databases">
        <authorList>
            <consortium name="Lawrence Berkeley National Laboratory"/>
            <person name="Haridas S."/>
            <person name="Hensen N."/>
            <person name="Bonometti L."/>
            <person name="Westerberg I."/>
            <person name="Brannstrom I.O."/>
            <person name="Guillou S."/>
            <person name="Cros-Aarteil S."/>
            <person name="Calhoun S."/>
            <person name="Kuo A."/>
            <person name="Mondo S."/>
            <person name="Pangilinan J."/>
            <person name="Riley R."/>
            <person name="LaButti K."/>
            <person name="Andreopoulos B."/>
            <person name="Lipzen A."/>
            <person name="Chen C."/>
            <person name="Yanf M."/>
            <person name="Daum C."/>
            <person name="Ng V."/>
            <person name="Clum A."/>
            <person name="Steindorff A."/>
            <person name="Ohm R."/>
            <person name="Martin F."/>
            <person name="Silar P."/>
            <person name="Natvig D."/>
            <person name="Lalanne C."/>
            <person name="Gautier V."/>
            <person name="Ament-velasquez S.L."/>
            <person name="Kruys A."/>
            <person name="Hutchinson M.I."/>
            <person name="Powell A.J."/>
            <person name="Barry K."/>
            <person name="Miller A.N."/>
            <person name="Grigoriev I.V."/>
            <person name="Debuchy R."/>
            <person name="Gladieux P."/>
            <person name="Thoren M.H."/>
            <person name="Johannesson H."/>
        </authorList>
    </citation>
    <scope>NUCLEOTIDE SEQUENCE</scope>
    <source>
        <strain evidence="2">FGSC 1904</strain>
    </source>
</reference>
<feature type="transmembrane region" description="Helical" evidence="1">
    <location>
        <begin position="93"/>
        <end position="122"/>
    </location>
</feature>
<proteinExistence type="predicted"/>